<accession>A0AAD9AHU9</accession>
<organism evidence="1 2">
    <name type="scientific">Colletotrichum chrysophilum</name>
    <dbReference type="NCBI Taxonomy" id="1836956"/>
    <lineage>
        <taxon>Eukaryota</taxon>
        <taxon>Fungi</taxon>
        <taxon>Dikarya</taxon>
        <taxon>Ascomycota</taxon>
        <taxon>Pezizomycotina</taxon>
        <taxon>Sordariomycetes</taxon>
        <taxon>Hypocreomycetidae</taxon>
        <taxon>Glomerellales</taxon>
        <taxon>Glomerellaceae</taxon>
        <taxon>Colletotrichum</taxon>
        <taxon>Colletotrichum gloeosporioides species complex</taxon>
    </lineage>
</organism>
<evidence type="ECO:0000313" key="2">
    <source>
        <dbReference type="Proteomes" id="UP001243330"/>
    </source>
</evidence>
<evidence type="ECO:0000313" key="1">
    <source>
        <dbReference type="EMBL" id="KAK1845854.1"/>
    </source>
</evidence>
<keyword evidence="2" id="KW-1185">Reference proteome</keyword>
<proteinExistence type="predicted"/>
<comment type="caution">
    <text evidence="1">The sequence shown here is derived from an EMBL/GenBank/DDBJ whole genome shotgun (WGS) entry which is preliminary data.</text>
</comment>
<dbReference type="Proteomes" id="UP001243330">
    <property type="component" value="Unassembled WGS sequence"/>
</dbReference>
<sequence>MLQNMVPLRSYEAILGHLVSPSTQLGPTGGTPRPTDKRCGCARTLMAMDRGPRLGSASAGLSIKLQTVVT</sequence>
<name>A0AAD9AHU9_9PEZI</name>
<gene>
    <name evidence="1" type="ORF">CCHR01_11532</name>
</gene>
<reference evidence="1" key="1">
    <citation type="submission" date="2023-01" db="EMBL/GenBank/DDBJ databases">
        <title>Colletotrichum chrysophilum M932 genome sequence.</title>
        <authorList>
            <person name="Baroncelli R."/>
        </authorList>
    </citation>
    <scope>NUCLEOTIDE SEQUENCE</scope>
    <source>
        <strain evidence="1">M932</strain>
    </source>
</reference>
<protein>
    <submittedName>
        <fullName evidence="1">Uncharacterized protein</fullName>
    </submittedName>
</protein>
<dbReference type="AlphaFoldDB" id="A0AAD9AHU9"/>
<dbReference type="EMBL" id="JAQOWY010000257">
    <property type="protein sequence ID" value="KAK1845854.1"/>
    <property type="molecule type" value="Genomic_DNA"/>
</dbReference>